<evidence type="ECO:0000256" key="1">
    <source>
        <dbReference type="ARBA" id="ARBA00009667"/>
    </source>
</evidence>
<gene>
    <name evidence="2" type="primary">hisA_37</name>
    <name evidence="2" type="ORF">SDC9_179193</name>
</gene>
<dbReference type="Gene3D" id="3.20.20.70">
    <property type="entry name" value="Aldolase class I"/>
    <property type="match status" value="1"/>
</dbReference>
<reference evidence="2" key="1">
    <citation type="submission" date="2019-08" db="EMBL/GenBank/DDBJ databases">
        <authorList>
            <person name="Kucharzyk K."/>
            <person name="Murdoch R.W."/>
            <person name="Higgins S."/>
            <person name="Loffler F."/>
        </authorList>
    </citation>
    <scope>NUCLEOTIDE SEQUENCE</scope>
</reference>
<organism evidence="2">
    <name type="scientific">bioreactor metagenome</name>
    <dbReference type="NCBI Taxonomy" id="1076179"/>
    <lineage>
        <taxon>unclassified sequences</taxon>
        <taxon>metagenomes</taxon>
        <taxon>ecological metagenomes</taxon>
    </lineage>
</organism>
<accession>A0A645H155</accession>
<dbReference type="InterPro" id="IPR044524">
    <property type="entry name" value="Isoase_HisA-like"/>
</dbReference>
<dbReference type="PANTHER" id="PTHR43090">
    <property type="entry name" value="1-(5-PHOSPHORIBOSYL)-5-[(5-PHOSPHORIBOSYLAMINO)METHYLIDENEAMINO] IMIDAZOLE-4-CARBOXAMIDE ISOMERASE"/>
    <property type="match status" value="1"/>
</dbReference>
<dbReference type="GO" id="GO:0005737">
    <property type="term" value="C:cytoplasm"/>
    <property type="evidence" value="ECO:0007669"/>
    <property type="project" value="TreeGrafter"/>
</dbReference>
<comment type="similarity">
    <text evidence="1">Belongs to the HisA/HisF family.</text>
</comment>
<protein>
    <submittedName>
        <fullName evidence="2">1-(5-phosphoribosyl)-5-[(5-phosphoribosylamino)methylideneamino] imidazole-4-carboxamide isomerase</fullName>
        <ecNumber evidence="2">5.3.1.16</ecNumber>
    </submittedName>
</protein>
<dbReference type="AlphaFoldDB" id="A0A645H155"/>
<dbReference type="SUPFAM" id="SSF51366">
    <property type="entry name" value="Ribulose-phoshate binding barrel"/>
    <property type="match status" value="1"/>
</dbReference>
<dbReference type="InterPro" id="IPR006062">
    <property type="entry name" value="His_biosynth"/>
</dbReference>
<dbReference type="PANTHER" id="PTHR43090:SF2">
    <property type="entry name" value="1-(5-PHOSPHORIBOSYL)-5-[(5-PHOSPHORIBOSYLAMINO)METHYLIDENEAMINO] IMIDAZOLE-4-CARBOXAMIDE ISOMERASE"/>
    <property type="match status" value="1"/>
</dbReference>
<comment type="caution">
    <text evidence="2">The sequence shown here is derived from an EMBL/GenBank/DDBJ whole genome shotgun (WGS) entry which is preliminary data.</text>
</comment>
<keyword evidence="2" id="KW-0413">Isomerase</keyword>
<dbReference type="GO" id="GO:0000162">
    <property type="term" value="P:L-tryptophan biosynthetic process"/>
    <property type="evidence" value="ECO:0007669"/>
    <property type="project" value="TreeGrafter"/>
</dbReference>
<dbReference type="EC" id="5.3.1.16" evidence="2"/>
<dbReference type="EMBL" id="VSSQ01083367">
    <property type="protein sequence ID" value="MPN31719.1"/>
    <property type="molecule type" value="Genomic_DNA"/>
</dbReference>
<proteinExistence type="inferred from homology"/>
<evidence type="ECO:0000313" key="2">
    <source>
        <dbReference type="EMBL" id="MPN31719.1"/>
    </source>
</evidence>
<sequence>MSRVILGTTAVSNPEIVKEAVKIYGEKIAVGIDAVNGRVAIQGWEKVSEVSAIELCKQMKNFGVKTIIYTDITKDGMMVGPNIESTKEIIDATGVKIIASGGISAMMDIEKADQIGSHGVIIGKAIYQGALNLADVINRFEKK</sequence>
<dbReference type="InterPro" id="IPR013785">
    <property type="entry name" value="Aldolase_TIM"/>
</dbReference>
<dbReference type="InterPro" id="IPR011060">
    <property type="entry name" value="RibuloseP-bd_barrel"/>
</dbReference>
<dbReference type="GO" id="GO:0000105">
    <property type="term" value="P:L-histidine biosynthetic process"/>
    <property type="evidence" value="ECO:0007669"/>
    <property type="project" value="InterPro"/>
</dbReference>
<name>A0A645H155_9ZZZZ</name>
<dbReference type="GO" id="GO:0003949">
    <property type="term" value="F:1-(5-phosphoribosyl)-5-[(5-phosphoribosylamino)methylideneamino]imidazole-4-carboxamide isomerase activity"/>
    <property type="evidence" value="ECO:0007669"/>
    <property type="project" value="UniProtKB-EC"/>
</dbReference>
<dbReference type="Pfam" id="PF00977">
    <property type="entry name" value="His_biosynth"/>
    <property type="match status" value="1"/>
</dbReference>